<evidence type="ECO:0000259" key="1">
    <source>
        <dbReference type="Pfam" id="PF20434"/>
    </source>
</evidence>
<name>A0ABU3LGI1_9FLAO</name>
<dbReference type="EMBL" id="JAVTTO010000003">
    <property type="protein sequence ID" value="MDT7832396.1"/>
    <property type="molecule type" value="Genomic_DNA"/>
</dbReference>
<protein>
    <submittedName>
        <fullName evidence="2">Alpha/beta fold hydrolase</fullName>
    </submittedName>
</protein>
<dbReference type="InterPro" id="IPR049492">
    <property type="entry name" value="BD-FAE-like_dom"/>
</dbReference>
<dbReference type="RefSeq" id="WP_349241656.1">
    <property type="nucleotide sequence ID" value="NZ_JAVTTO010000003.1"/>
</dbReference>
<organism evidence="2 3">
    <name type="scientific">Asprobacillus argus</name>
    <dbReference type="NCBI Taxonomy" id="3076534"/>
    <lineage>
        <taxon>Bacteria</taxon>
        <taxon>Pseudomonadati</taxon>
        <taxon>Bacteroidota</taxon>
        <taxon>Flavobacteriia</taxon>
        <taxon>Flavobacteriales</taxon>
        <taxon>Flavobacteriaceae</taxon>
        <taxon>Asprobacillus</taxon>
    </lineage>
</organism>
<accession>A0ABU3LGI1</accession>
<keyword evidence="2" id="KW-0378">Hydrolase</keyword>
<dbReference type="Pfam" id="PF20434">
    <property type="entry name" value="BD-FAE"/>
    <property type="match status" value="1"/>
</dbReference>
<comment type="caution">
    <text evidence="2">The sequence shown here is derived from an EMBL/GenBank/DDBJ whole genome shotgun (WGS) entry which is preliminary data.</text>
</comment>
<reference evidence="2 3" key="1">
    <citation type="submission" date="2023-09" db="EMBL/GenBank/DDBJ databases">
        <title>Novel taxa isolated from Blanes Bay.</title>
        <authorList>
            <person name="Rey-Velasco X."/>
            <person name="Lucena T."/>
        </authorList>
    </citation>
    <scope>NUCLEOTIDE SEQUENCE [LARGE SCALE GENOMIC DNA]</scope>
    <source>
        <strain evidence="2 3">S356</strain>
    </source>
</reference>
<dbReference type="SUPFAM" id="SSF53474">
    <property type="entry name" value="alpha/beta-Hydrolases"/>
    <property type="match status" value="1"/>
</dbReference>
<proteinExistence type="predicted"/>
<dbReference type="GO" id="GO:0016787">
    <property type="term" value="F:hydrolase activity"/>
    <property type="evidence" value="ECO:0007669"/>
    <property type="project" value="UniProtKB-KW"/>
</dbReference>
<dbReference type="Proteomes" id="UP001257277">
    <property type="component" value="Unassembled WGS sequence"/>
</dbReference>
<dbReference type="InterPro" id="IPR029058">
    <property type="entry name" value="AB_hydrolase_fold"/>
</dbReference>
<dbReference type="InterPro" id="IPR053145">
    <property type="entry name" value="AB_hydrolase_Est10"/>
</dbReference>
<gene>
    <name evidence="2" type="ORF">RQM59_08395</name>
</gene>
<dbReference type="Gene3D" id="3.40.50.1820">
    <property type="entry name" value="alpha/beta hydrolase"/>
    <property type="match status" value="1"/>
</dbReference>
<keyword evidence="3" id="KW-1185">Reference proteome</keyword>
<feature type="domain" description="BD-FAE-like" evidence="1">
    <location>
        <begin position="20"/>
        <end position="237"/>
    </location>
</feature>
<evidence type="ECO:0000313" key="3">
    <source>
        <dbReference type="Proteomes" id="UP001257277"/>
    </source>
</evidence>
<sequence length="282" mass="32398">MTILQNFPLPGTHHRPIITDLFYKKNRAKKPLVIFCHGYKGYKDWGVFGRMNDAFIDRGFALLKFNFSHNGGTLEQPIDFPDLDAFGKNNYMMEMDDLQTVIDWITQNQEHKDEIDTNNITLIGHSRGGGIATLTASKDSRIKQLVTWAAVSTLDRTMFQEGPELEKWKKDGVFYIVNGRTKQQMPHYIQFYENYIANKTYLDVQKASENSTIPHLIIHGDGDMAVPIFHAQNLHTWSSTSELYIIPEANHVFGAKQPWTEDEFPKDFQKVLTATFGFLKTS</sequence>
<dbReference type="PANTHER" id="PTHR43265">
    <property type="entry name" value="ESTERASE ESTD"/>
    <property type="match status" value="1"/>
</dbReference>
<evidence type="ECO:0000313" key="2">
    <source>
        <dbReference type="EMBL" id="MDT7832396.1"/>
    </source>
</evidence>
<dbReference type="PANTHER" id="PTHR43265:SF1">
    <property type="entry name" value="ESTERASE ESTD"/>
    <property type="match status" value="1"/>
</dbReference>